<feature type="compositionally biased region" description="Low complexity" evidence="12">
    <location>
        <begin position="105"/>
        <end position="115"/>
    </location>
</feature>
<keyword evidence="3 8" id="KW-0235">DNA replication</keyword>
<dbReference type="PRINTS" id="PR00051">
    <property type="entry name" value="DNAA"/>
</dbReference>
<dbReference type="CDD" id="cd00009">
    <property type="entry name" value="AAA"/>
    <property type="match status" value="1"/>
</dbReference>
<dbReference type="PANTHER" id="PTHR30050:SF2">
    <property type="entry name" value="CHROMOSOMAL REPLICATION INITIATOR PROTEIN DNAA"/>
    <property type="match status" value="1"/>
</dbReference>
<comment type="caution">
    <text evidence="15">The sequence shown here is derived from an EMBL/GenBank/DDBJ whole genome shotgun (WGS) entry which is preliminary data.</text>
</comment>
<feature type="compositionally biased region" description="Polar residues" evidence="12">
    <location>
        <begin position="220"/>
        <end position="238"/>
    </location>
</feature>
<proteinExistence type="inferred from homology"/>
<feature type="compositionally biased region" description="Low complexity" evidence="12">
    <location>
        <begin position="175"/>
        <end position="194"/>
    </location>
</feature>
<dbReference type="SUPFAM" id="SSF52540">
    <property type="entry name" value="P-loop containing nucleoside triphosphate hydrolases"/>
    <property type="match status" value="1"/>
</dbReference>
<dbReference type="InterPro" id="IPR003593">
    <property type="entry name" value="AAA+_ATPase"/>
</dbReference>
<evidence type="ECO:0000256" key="4">
    <source>
        <dbReference type="ARBA" id="ARBA00022741"/>
    </source>
</evidence>
<reference evidence="15" key="1">
    <citation type="submission" date="2021-12" db="EMBL/GenBank/DDBJ databases">
        <title>Draft genome sequence of Corynebacterium ammoniagenes strain T-723.</title>
        <authorList>
            <person name="Matsuzawa M."/>
            <person name="Hiratani M."/>
            <person name="Abe I."/>
            <person name="Tsuji Y."/>
            <person name="Nakamura J."/>
        </authorList>
    </citation>
    <scope>NUCLEOTIDE SEQUENCE</scope>
    <source>
        <strain evidence="15">T-723</strain>
    </source>
</reference>
<dbReference type="RefSeq" id="WP_040355229.1">
    <property type="nucleotide sequence ID" value="NZ_BQKK01000004.1"/>
</dbReference>
<feature type="region of interest" description="Disordered" evidence="12">
    <location>
        <begin position="252"/>
        <end position="286"/>
    </location>
</feature>
<dbReference type="GO" id="GO:0006275">
    <property type="term" value="P:regulation of DNA replication"/>
    <property type="evidence" value="ECO:0007669"/>
    <property type="project" value="UniProtKB-UniRule"/>
</dbReference>
<comment type="subcellular location">
    <subcellularLocation>
        <location evidence="8">Cytoplasm</location>
    </subcellularLocation>
</comment>
<dbReference type="GO" id="GO:0008289">
    <property type="term" value="F:lipid binding"/>
    <property type="evidence" value="ECO:0007669"/>
    <property type="project" value="UniProtKB-KW"/>
</dbReference>
<dbReference type="InterPro" id="IPR027417">
    <property type="entry name" value="P-loop_NTPase"/>
</dbReference>
<evidence type="ECO:0000256" key="8">
    <source>
        <dbReference type="HAMAP-Rule" id="MF_00377"/>
    </source>
</evidence>
<evidence type="ECO:0000256" key="11">
    <source>
        <dbReference type="RuleBase" id="RU004227"/>
    </source>
</evidence>
<name>A0AAV5G7N5_CORAM</name>
<comment type="function">
    <text evidence="8 10">Plays an essential role in the initiation and regulation of chromosomal replication. ATP-DnaA binds to the origin of replication (oriC) to initiate formation of the DNA replication initiation complex once per cell cycle. Binds the DnaA box (a 9 base pair repeat at the origin) and separates the double-stranded (ds)DNA. Forms a right-handed helical filament on oriC DNA; dsDNA binds to the exterior of the filament while single-stranded (ss)DNA is stabiized in the filament's interior. The ATP-DnaA-oriC complex binds and stabilizes one strand of the AT-rich DNA unwinding element (DUE), permitting loading of DNA polymerase. After initiation quickly degrades to an ADP-DnaA complex that is not apt for DNA replication. Binds acidic phospholipids.</text>
</comment>
<dbReference type="GO" id="GO:0005737">
    <property type="term" value="C:cytoplasm"/>
    <property type="evidence" value="ECO:0007669"/>
    <property type="project" value="UniProtKB-SubCell"/>
</dbReference>
<feature type="region of interest" description="Domain I, interacts with DnaA modulators" evidence="8">
    <location>
        <begin position="1"/>
        <end position="222"/>
    </location>
</feature>
<dbReference type="NCBIfam" id="TIGR00362">
    <property type="entry name" value="DnaA"/>
    <property type="match status" value="1"/>
</dbReference>
<feature type="binding site" evidence="8">
    <location>
        <position position="327"/>
    </location>
    <ligand>
        <name>ATP</name>
        <dbReference type="ChEBI" id="CHEBI:30616"/>
    </ligand>
</feature>
<evidence type="ECO:0000313" key="16">
    <source>
        <dbReference type="Proteomes" id="UP001054925"/>
    </source>
</evidence>
<dbReference type="Gene3D" id="3.40.50.300">
    <property type="entry name" value="P-loop containing nucleotide triphosphate hydrolases"/>
    <property type="match status" value="1"/>
</dbReference>
<comment type="domain">
    <text evidence="8">Domain I is involved in oligomerization and binding regulators, domain II is flexibile and of varying length in different bacteria, domain III forms the AAA+ region, while domain IV binds dsDNA.</text>
</comment>
<dbReference type="GO" id="GO:0006270">
    <property type="term" value="P:DNA replication initiation"/>
    <property type="evidence" value="ECO:0007669"/>
    <property type="project" value="UniProtKB-UniRule"/>
</dbReference>
<gene>
    <name evidence="8" type="primary">dnaA</name>
    <name evidence="15" type="ORF">CAT723_18160</name>
</gene>
<protein>
    <recommendedName>
        <fullName evidence="8 9">Chromosomal replication initiator protein DnaA</fullName>
    </recommendedName>
</protein>
<feature type="binding site" evidence="8">
    <location>
        <position position="324"/>
    </location>
    <ligand>
        <name>ATP</name>
        <dbReference type="ChEBI" id="CHEBI:30616"/>
    </ligand>
</feature>
<dbReference type="InterPro" id="IPR010921">
    <property type="entry name" value="Trp_repressor/repl_initiator"/>
</dbReference>
<evidence type="ECO:0000313" key="15">
    <source>
        <dbReference type="EMBL" id="GJN43337.1"/>
    </source>
</evidence>
<dbReference type="SUPFAM" id="SSF48295">
    <property type="entry name" value="TrpR-like"/>
    <property type="match status" value="1"/>
</dbReference>
<keyword evidence="6 8" id="KW-0446">Lipid-binding</keyword>
<evidence type="ECO:0000256" key="10">
    <source>
        <dbReference type="RuleBase" id="RU000577"/>
    </source>
</evidence>
<feature type="region of interest" description="Disordered" evidence="12">
    <location>
        <begin position="95"/>
        <end position="132"/>
    </location>
</feature>
<evidence type="ECO:0000259" key="14">
    <source>
        <dbReference type="SMART" id="SM00760"/>
    </source>
</evidence>
<dbReference type="Gene3D" id="1.10.1750.10">
    <property type="match status" value="1"/>
</dbReference>
<dbReference type="Pfam" id="PF08299">
    <property type="entry name" value="Bac_DnaA_C"/>
    <property type="match status" value="1"/>
</dbReference>
<dbReference type="GO" id="GO:0005886">
    <property type="term" value="C:plasma membrane"/>
    <property type="evidence" value="ECO:0007669"/>
    <property type="project" value="TreeGrafter"/>
</dbReference>
<evidence type="ECO:0000256" key="6">
    <source>
        <dbReference type="ARBA" id="ARBA00023121"/>
    </source>
</evidence>
<keyword evidence="7 8" id="KW-0238">DNA-binding</keyword>
<evidence type="ECO:0000256" key="3">
    <source>
        <dbReference type="ARBA" id="ARBA00022705"/>
    </source>
</evidence>
<dbReference type="CDD" id="cd06571">
    <property type="entry name" value="Bac_DnaA_C"/>
    <property type="match status" value="1"/>
</dbReference>
<dbReference type="SMART" id="SM00760">
    <property type="entry name" value="Bac_DnaA_C"/>
    <property type="match status" value="1"/>
</dbReference>
<feature type="compositionally biased region" description="Polar residues" evidence="12">
    <location>
        <begin position="154"/>
        <end position="174"/>
    </location>
</feature>
<feature type="compositionally biased region" description="Low complexity" evidence="12">
    <location>
        <begin position="252"/>
        <end position="264"/>
    </location>
</feature>
<evidence type="ECO:0000256" key="5">
    <source>
        <dbReference type="ARBA" id="ARBA00022840"/>
    </source>
</evidence>
<dbReference type="EMBL" id="BQKK01000004">
    <property type="protein sequence ID" value="GJN43337.1"/>
    <property type="molecule type" value="Genomic_DNA"/>
</dbReference>
<dbReference type="Proteomes" id="UP001054925">
    <property type="component" value="Unassembled WGS sequence"/>
</dbReference>
<sequence>MSDQQSSLNSTWRVIVEDLIRRSEQPNSEVPTFSAQQRVYLQLVKPIMISDGYAFLATPDQTGRDIVEAELSTHIAAGLSRHMGRPCSVAITVAPPEETAPPQPQSSQYPNQQDSGRQGNQFNNYEEDRPRLNQVDVTNQDFHEVHRSVYGQFDQGTGHNPNTQNFHTPESQTRSPQQHPGQQHSQTQSQQHPSAPMQDQRENNPRFNDLASNRHDMSEDSSSGSFASPQSWHTSHSPANLDDLADIYQNQQSNQSSFQAPSSARIPRERPAHDPNREQSLNPTHTFDNFVIGSSNRFANGAAVAVAENPARAYNPLFIWGGSGLGKTHLLHAAGNYAQLLHKGLRVKYVSSEEFTNDYINSLRDDRQESFKRRYRNLDILMVDDIQFLEGKESTQEEFFHTFNALHQANKQIILSSDRPPKQLTTLEDRLRTRFEGGLITDIQPPDLETRIAILMKKASADGTTVDRAVLELIASRFESSIRELEGALIRVSAYSSLVNEPINIEMAEVALRDLAPDSAAEQITPNTIIEVTAEFFNIDVATLTGSGKKRDIAHARQLAMYLCRELTDLSLPKLGEQFGGKDHTTVMYAERKIRREMTEKRETYDEIQALTQRIKARGRN</sequence>
<dbReference type="PANTHER" id="PTHR30050">
    <property type="entry name" value="CHROMOSOMAL REPLICATION INITIATOR PROTEIN DNAA"/>
    <property type="match status" value="1"/>
</dbReference>
<dbReference type="Gene3D" id="1.10.8.60">
    <property type="match status" value="1"/>
</dbReference>
<comment type="subunit">
    <text evidence="8">Oligomerizes as a right-handed, spiral filament on DNA at oriC.</text>
</comment>
<dbReference type="PROSITE" id="PS01008">
    <property type="entry name" value="DNAA"/>
    <property type="match status" value="1"/>
</dbReference>
<evidence type="ECO:0000256" key="12">
    <source>
        <dbReference type="SAM" id="MobiDB-lite"/>
    </source>
</evidence>
<organism evidence="15 16">
    <name type="scientific">Corynebacterium ammoniagenes</name>
    <name type="common">Brevibacterium ammoniagenes</name>
    <dbReference type="NCBI Taxonomy" id="1697"/>
    <lineage>
        <taxon>Bacteria</taxon>
        <taxon>Bacillati</taxon>
        <taxon>Actinomycetota</taxon>
        <taxon>Actinomycetes</taxon>
        <taxon>Mycobacteriales</taxon>
        <taxon>Corynebacteriaceae</taxon>
        <taxon>Corynebacterium</taxon>
    </lineage>
</organism>
<dbReference type="FunFam" id="3.40.50.300:FF:000150">
    <property type="entry name" value="Chromosomal replication initiator protein DnaA"/>
    <property type="match status" value="1"/>
</dbReference>
<dbReference type="HAMAP" id="MF_00377">
    <property type="entry name" value="DnaA_bact"/>
    <property type="match status" value="1"/>
</dbReference>
<feature type="region of interest" description="Disordered" evidence="12">
    <location>
        <begin position="152"/>
        <end position="240"/>
    </location>
</feature>
<dbReference type="GO" id="GO:0005524">
    <property type="term" value="F:ATP binding"/>
    <property type="evidence" value="ECO:0007669"/>
    <property type="project" value="UniProtKB-UniRule"/>
</dbReference>
<dbReference type="InterPro" id="IPR013159">
    <property type="entry name" value="DnaA_C"/>
</dbReference>
<feature type="domain" description="AAA+ ATPase" evidence="13">
    <location>
        <begin position="313"/>
        <end position="441"/>
    </location>
</feature>
<evidence type="ECO:0000256" key="7">
    <source>
        <dbReference type="ARBA" id="ARBA00023125"/>
    </source>
</evidence>
<accession>A0AAV5G7N5</accession>
<dbReference type="InterPro" id="IPR020591">
    <property type="entry name" value="Chromosome_initiator_DnaA-like"/>
</dbReference>
<keyword evidence="5 8" id="KW-0067">ATP-binding</keyword>
<feature type="region of interest" description="Domain IV, binds dsDNA" evidence="8">
    <location>
        <begin position="497"/>
        <end position="621"/>
    </location>
</feature>
<dbReference type="NCBIfam" id="NF010686">
    <property type="entry name" value="PRK14086.1"/>
    <property type="match status" value="1"/>
</dbReference>
<comment type="similarity">
    <text evidence="1 8 11">Belongs to the DnaA family.</text>
</comment>
<feature type="binding site" evidence="8">
    <location>
        <position position="326"/>
    </location>
    <ligand>
        <name>ATP</name>
        <dbReference type="ChEBI" id="CHEBI:30616"/>
    </ligand>
</feature>
<feature type="region of interest" description="Domain III, AAA+ region" evidence="8">
    <location>
        <begin position="280"/>
        <end position="496"/>
    </location>
</feature>
<dbReference type="InterPro" id="IPR018312">
    <property type="entry name" value="Chromosome_initiator_DnaA_CS"/>
</dbReference>
<dbReference type="Pfam" id="PF00308">
    <property type="entry name" value="Bac_DnaA"/>
    <property type="match status" value="1"/>
</dbReference>
<feature type="domain" description="Chromosomal replication initiator DnaA C-terminal" evidence="14">
    <location>
        <begin position="525"/>
        <end position="594"/>
    </location>
</feature>
<dbReference type="GO" id="GO:0003688">
    <property type="term" value="F:DNA replication origin binding"/>
    <property type="evidence" value="ECO:0007669"/>
    <property type="project" value="UniProtKB-UniRule"/>
</dbReference>
<feature type="binding site" evidence="8">
    <location>
        <position position="328"/>
    </location>
    <ligand>
        <name>ATP</name>
        <dbReference type="ChEBI" id="CHEBI:30616"/>
    </ligand>
</feature>
<dbReference type="FunFam" id="1.10.1750.10:FF:000002">
    <property type="entry name" value="Chromosomal replication initiator protein DnaA"/>
    <property type="match status" value="1"/>
</dbReference>
<dbReference type="SMART" id="SM00382">
    <property type="entry name" value="AAA"/>
    <property type="match status" value="1"/>
</dbReference>
<dbReference type="FunFam" id="1.10.8.60:FF:000003">
    <property type="entry name" value="Chromosomal replication initiator protein DnaA"/>
    <property type="match status" value="1"/>
</dbReference>
<evidence type="ECO:0000256" key="9">
    <source>
        <dbReference type="NCBIfam" id="TIGR00362"/>
    </source>
</evidence>
<evidence type="ECO:0000259" key="13">
    <source>
        <dbReference type="SMART" id="SM00382"/>
    </source>
</evidence>
<keyword evidence="2 8" id="KW-0963">Cytoplasm</keyword>
<keyword evidence="4 8" id="KW-0547">Nucleotide-binding</keyword>
<dbReference type="AlphaFoldDB" id="A0AAV5G7N5"/>
<comment type="caution">
    <text evidence="8">Lacks conserved residue(s) required for the propagation of feature annotation.</text>
</comment>
<evidence type="ECO:0000256" key="2">
    <source>
        <dbReference type="ARBA" id="ARBA00022490"/>
    </source>
</evidence>
<evidence type="ECO:0000256" key="1">
    <source>
        <dbReference type="ARBA" id="ARBA00006583"/>
    </source>
</evidence>
<dbReference type="InterPro" id="IPR001957">
    <property type="entry name" value="Chromosome_initiator_DnaA"/>
</dbReference>
<dbReference type="InterPro" id="IPR013317">
    <property type="entry name" value="DnaA_dom"/>
</dbReference>
<feature type="compositionally biased region" description="Basic and acidic residues" evidence="12">
    <location>
        <begin position="266"/>
        <end position="277"/>
    </location>
</feature>